<protein>
    <submittedName>
        <fullName evidence="1">Uncharacterized protein</fullName>
    </submittedName>
</protein>
<keyword evidence="2" id="KW-1185">Reference proteome</keyword>
<evidence type="ECO:0000313" key="1">
    <source>
        <dbReference type="EMBL" id="QMP84187.1"/>
    </source>
</evidence>
<accession>A0A7G4AVZ7</accession>
<gene>
    <name evidence="1" type="ORF">HUN41_00058</name>
</gene>
<proteinExistence type="predicted"/>
<reference evidence="1 2" key="1">
    <citation type="submission" date="2020-07" db="EMBL/GenBank/DDBJ databases">
        <title>Streptomyces phage Genome sequencing and assembly.</title>
        <authorList>
            <person name="Sharma V."/>
            <person name="Hardy A."/>
            <person name="Frunzke J."/>
        </authorList>
    </citation>
    <scope>NUCLEOTIDE SEQUENCE [LARGE SCALE GENOMIC DNA]</scope>
</reference>
<name>A0A7G4AVZ7_9CAUD</name>
<sequence length="170" mass="19634">MEYDAAATHVVNKFVQTQLAAEGIITVSNYTQVPFFIPAQQQPELTNLPTNIPFIVYNYVSTAEYVDWFKEHEQVAYTVYSDNEKQLRNIILFLLQLLRRYEWTAEDVNDYVDSLASPAFDWAKAFNIKYTRVTNATSPEPMTEEGGRQAAMIVFSLCFTHELDQRGMRV</sequence>
<dbReference type="EMBL" id="MT711976">
    <property type="protein sequence ID" value="QMP84187.1"/>
    <property type="molecule type" value="Genomic_DNA"/>
</dbReference>
<dbReference type="Proteomes" id="UP000515922">
    <property type="component" value="Segment"/>
</dbReference>
<organism evidence="1 2">
    <name type="scientific">Streptomyces phage Coruscant</name>
    <dbReference type="NCBI Taxonomy" id="2739834"/>
    <lineage>
        <taxon>Viruses</taxon>
        <taxon>Duplodnaviria</taxon>
        <taxon>Heunggongvirae</taxon>
        <taxon>Uroviricota</taxon>
        <taxon>Caudoviricetes</taxon>
        <taxon>Stanwilliamsviridae</taxon>
        <taxon>Boydwoodruffvirinae</taxon>
        <taxon>Coruscantvirus</taxon>
        <taxon>Coruscantvirus coruscant</taxon>
    </lineage>
</organism>
<evidence type="ECO:0000313" key="2">
    <source>
        <dbReference type="Proteomes" id="UP000515922"/>
    </source>
</evidence>